<feature type="compositionally biased region" description="Basic and acidic residues" evidence="1">
    <location>
        <begin position="168"/>
        <end position="179"/>
    </location>
</feature>
<proteinExistence type="predicted"/>
<dbReference type="GO" id="GO:0005085">
    <property type="term" value="F:guanyl-nucleotide exchange factor activity"/>
    <property type="evidence" value="ECO:0007669"/>
    <property type="project" value="InterPro"/>
</dbReference>
<feature type="region of interest" description="Disordered" evidence="1">
    <location>
        <begin position="310"/>
        <end position="393"/>
    </location>
</feature>
<feature type="compositionally biased region" description="Basic and acidic residues" evidence="1">
    <location>
        <begin position="345"/>
        <end position="370"/>
    </location>
</feature>
<evidence type="ECO:0000259" key="2">
    <source>
        <dbReference type="PROSITE" id="PS50010"/>
    </source>
</evidence>
<feature type="domain" description="DH" evidence="2">
    <location>
        <begin position="802"/>
        <end position="958"/>
    </location>
</feature>
<dbReference type="OrthoDB" id="1716625at2759"/>
<feature type="compositionally biased region" description="Polar residues" evidence="1">
    <location>
        <begin position="467"/>
        <end position="476"/>
    </location>
</feature>
<name>A0A409WKX3_PSICY</name>
<evidence type="ECO:0000313" key="4">
    <source>
        <dbReference type="Proteomes" id="UP000283269"/>
    </source>
</evidence>
<dbReference type="EMBL" id="NHYD01003392">
    <property type="protein sequence ID" value="PPQ79121.1"/>
    <property type="molecule type" value="Genomic_DNA"/>
</dbReference>
<feature type="compositionally biased region" description="Polar residues" evidence="1">
    <location>
        <begin position="310"/>
        <end position="337"/>
    </location>
</feature>
<feature type="region of interest" description="Disordered" evidence="1">
    <location>
        <begin position="608"/>
        <end position="629"/>
    </location>
</feature>
<feature type="region of interest" description="Disordered" evidence="1">
    <location>
        <begin position="133"/>
        <end position="193"/>
    </location>
</feature>
<feature type="region of interest" description="Disordered" evidence="1">
    <location>
        <begin position="1"/>
        <end position="91"/>
    </location>
</feature>
<protein>
    <recommendedName>
        <fullName evidence="2">DH domain-containing protein</fullName>
    </recommendedName>
</protein>
<dbReference type="SUPFAM" id="SSF48065">
    <property type="entry name" value="DBL homology domain (DH-domain)"/>
    <property type="match status" value="1"/>
</dbReference>
<feature type="compositionally biased region" description="Basic and acidic residues" evidence="1">
    <location>
        <begin position="54"/>
        <end position="74"/>
    </location>
</feature>
<dbReference type="InParanoid" id="A0A409WKX3"/>
<feature type="compositionally biased region" description="Low complexity" evidence="1">
    <location>
        <begin position="242"/>
        <end position="252"/>
    </location>
</feature>
<reference evidence="3 4" key="1">
    <citation type="journal article" date="2018" name="Evol. Lett.">
        <title>Horizontal gene cluster transfer increased hallucinogenic mushroom diversity.</title>
        <authorList>
            <person name="Reynolds H.T."/>
            <person name="Vijayakumar V."/>
            <person name="Gluck-Thaler E."/>
            <person name="Korotkin H.B."/>
            <person name="Matheny P.B."/>
            <person name="Slot J.C."/>
        </authorList>
    </citation>
    <scope>NUCLEOTIDE SEQUENCE [LARGE SCALE GENOMIC DNA]</scope>
    <source>
        <strain evidence="3 4">2631</strain>
    </source>
</reference>
<comment type="caution">
    <text evidence="3">The sequence shown here is derived from an EMBL/GenBank/DDBJ whole genome shotgun (WGS) entry which is preliminary data.</text>
</comment>
<evidence type="ECO:0000313" key="3">
    <source>
        <dbReference type="EMBL" id="PPQ79121.1"/>
    </source>
</evidence>
<dbReference type="SMART" id="SM00325">
    <property type="entry name" value="RhoGEF"/>
    <property type="match status" value="1"/>
</dbReference>
<dbReference type="Pfam" id="PF00621">
    <property type="entry name" value="RhoGEF"/>
    <property type="match status" value="1"/>
</dbReference>
<gene>
    <name evidence="3" type="ORF">CVT25_002854</name>
</gene>
<feature type="compositionally biased region" description="Polar residues" evidence="1">
    <location>
        <begin position="1"/>
        <end position="10"/>
    </location>
</feature>
<dbReference type="Gene3D" id="1.20.900.10">
    <property type="entry name" value="Dbl homology (DH) domain"/>
    <property type="match status" value="1"/>
</dbReference>
<feature type="region of interest" description="Disordered" evidence="1">
    <location>
        <begin position="270"/>
        <end position="294"/>
    </location>
</feature>
<feature type="compositionally biased region" description="Basic and acidic residues" evidence="1">
    <location>
        <begin position="427"/>
        <end position="438"/>
    </location>
</feature>
<organism evidence="3 4">
    <name type="scientific">Psilocybe cyanescens</name>
    <dbReference type="NCBI Taxonomy" id="93625"/>
    <lineage>
        <taxon>Eukaryota</taxon>
        <taxon>Fungi</taxon>
        <taxon>Dikarya</taxon>
        <taxon>Basidiomycota</taxon>
        <taxon>Agaricomycotina</taxon>
        <taxon>Agaricomycetes</taxon>
        <taxon>Agaricomycetidae</taxon>
        <taxon>Agaricales</taxon>
        <taxon>Agaricineae</taxon>
        <taxon>Strophariaceae</taxon>
        <taxon>Psilocybe</taxon>
    </lineage>
</organism>
<feature type="compositionally biased region" description="Polar residues" evidence="1">
    <location>
        <begin position="514"/>
        <end position="526"/>
    </location>
</feature>
<dbReference type="STRING" id="93625.A0A409WKX3"/>
<feature type="compositionally biased region" description="Polar residues" evidence="1">
    <location>
        <begin position="611"/>
        <end position="628"/>
    </location>
</feature>
<feature type="region of interest" description="Disordered" evidence="1">
    <location>
        <begin position="231"/>
        <end position="256"/>
    </location>
</feature>
<sequence>MPISRANTLRNKSRSPAPPPLTPNPNSQSKRPFLPPSHYAAAGGFNSRSPVIHTESKDSSDPKQRRLRQPDHKRNYVRNQMDIHPPSDSDSLITVEHALPTSIKRQSSRSELTGLEAQLLPSLRDTIDRMTGVPPRAPSPFRTGAGNTELPTRGKANPSCRSSPDLRMTSEKVRSEAKQSKSQITSGHLTTNHDEGAITPNLSHIYSNQVTPTMGIASIRSKTPAKSALKSSLRSPIPNSPKPSVVPVNSPSMTGSSLRTMKSLLTRKCSGTLRPPFVGSRTSNEGTRQDIRRTTGVSTPIETLVFDTAQQATHQQTEGEAQHSNSFSTKRIFQSNIPRPRTRHYHNDPQEHQNPEDSDLDRRYDSEQRDRRKLTVANAEIPMSISSESDVEPRRNYELGNAITAGKILRMRESRNPVGLGLSMRKPSSERRELDLAHPQEAQPQLDSVRPAQQEKSLRFSLPASESAGSSYSDELSNFHPESYPRHSGPDSINGDNMKALQPTRFEDPRYTDRQPTTQARRSSPSAIYDASTDEDTESEREGYSVWRKKPNERCQSPGFVPPESESDGFVPIVPSKLRSAGQRYDSPSPRNSYGFAPNLRDLIKSRHSFTKPSSDPMQTSSQTTPRQRNVDVLKASVPQKPLIGSPLTDLNRRYRQEHYKEEKERHGRTPASAIVDDYRSAAARERMAFGIPPSESDEVMNAQDQDHQLSSGESNMSSINTSLWQEESENLSEEAENIFRALNYSSKKGSERRIQQDVYYDSTPRLSVISPTLSSPSAYEERAPTESHIENRANGDALPKTREGVIQEIFESEENLIRHLHICMATFVLPLRVHNSRSWISGVPANVAKLLDWFDDIVNLHEQVYDSLCSARDTMSPATDRVSESLRCFVLKVEVYQPYLVRLADVSEEIVRLIDDPQSDFGQFISIQQRASECEGWTFERLLMLPVNRLAAYQAMFAVRSFTPAISATKELTGLSFSNGLATRERRLLHSGPLNLIFSGLSDGLESSIKPGYQLQASESKRADRSSRLLDAISTSSSVFERADSEKSASSFDGISSGKGPVATSTPVKSSWFSRLPLRKRARTKSLLLPLNDQSQAEEVVQPTSALSSLHTVPVHAFVFSDLVLLAQPGQTHDDKPRWVLSTDLGLFRPLSIARIQNLKTEGTVLSLEALALDAENLNDNTDFRTTCFRTVDLLLPRSPVCNNSESDDGIIDEVFEPWILAFRQCSKTTLRKLTFLGLGTQHELCYGSDKTLDTFLAVSTLIGSGLPIPRSPSGQFPDRLQDKGEDLLGDERQERGWWSLRYQQVFREFQRQDSVLSDDDYEDVV</sequence>
<evidence type="ECO:0000256" key="1">
    <source>
        <dbReference type="SAM" id="MobiDB-lite"/>
    </source>
</evidence>
<dbReference type="Proteomes" id="UP000283269">
    <property type="component" value="Unassembled WGS sequence"/>
</dbReference>
<feature type="compositionally biased region" description="Polar residues" evidence="1">
    <location>
        <begin position="180"/>
        <end position="190"/>
    </location>
</feature>
<keyword evidence="4" id="KW-1185">Reference proteome</keyword>
<dbReference type="InterPro" id="IPR035899">
    <property type="entry name" value="DBL_dom_sf"/>
</dbReference>
<accession>A0A409WKX3</accession>
<feature type="region of interest" description="Disordered" evidence="1">
    <location>
        <begin position="418"/>
        <end position="545"/>
    </location>
</feature>
<feature type="region of interest" description="Disordered" evidence="1">
    <location>
        <begin position="694"/>
        <end position="717"/>
    </location>
</feature>
<dbReference type="InterPro" id="IPR000219">
    <property type="entry name" value="DH_dom"/>
</dbReference>
<dbReference type="PROSITE" id="PS50010">
    <property type="entry name" value="DH_2"/>
    <property type="match status" value="1"/>
</dbReference>